<sequence length="209" mass="22649">MVGRFLAIDPVGVDAGRPVSFNRYAYANNSPYNYVDPDGRTSVAVGVGALIILGGAAIVSSNGGWSTAFPAHQGGGEVYGGSSIDPTISGPWHTGRPASGFNWPTWMSSEKSERDVAKDVTKRPSSFRKKTVQDSWDNAADSSKPGAKACPTCGKDVEVVPGQGRRDWDVDHQPKWKDRDLSGMDRKQVLDEYNKDVRLRCPSCNRSDN</sequence>
<evidence type="ECO:0000256" key="1">
    <source>
        <dbReference type="SAM" id="MobiDB-lite"/>
    </source>
</evidence>
<evidence type="ECO:0000313" key="4">
    <source>
        <dbReference type="Proteomes" id="UP000291334"/>
    </source>
</evidence>
<accession>A0ABY1YZB6</accession>
<dbReference type="InterPro" id="IPR022385">
    <property type="entry name" value="Rhs_assc_core"/>
</dbReference>
<dbReference type="Pfam" id="PF14410">
    <property type="entry name" value="GH-E"/>
    <property type="match status" value="1"/>
</dbReference>
<feature type="domain" description="Toxin YqcG C-terminal" evidence="2">
    <location>
        <begin position="146"/>
        <end position="208"/>
    </location>
</feature>
<dbReference type="Gene3D" id="2.180.10.10">
    <property type="entry name" value="RHS repeat-associated core"/>
    <property type="match status" value="1"/>
</dbReference>
<feature type="region of interest" description="Disordered" evidence="1">
    <location>
        <begin position="115"/>
        <end position="183"/>
    </location>
</feature>
<proteinExistence type="predicted"/>
<dbReference type="Proteomes" id="UP000291334">
    <property type="component" value="Unassembled WGS sequence"/>
</dbReference>
<keyword evidence="4" id="KW-1185">Reference proteome</keyword>
<evidence type="ECO:0000259" key="2">
    <source>
        <dbReference type="Pfam" id="PF14410"/>
    </source>
</evidence>
<dbReference type="EMBL" id="QJUM01000054">
    <property type="protein sequence ID" value="TBU99003.1"/>
    <property type="molecule type" value="Genomic_DNA"/>
</dbReference>
<dbReference type="InterPro" id="IPR026835">
    <property type="entry name" value="YqcG_C"/>
</dbReference>
<name>A0ABY1YZB6_9GAMM</name>
<gene>
    <name evidence="3" type="ORF">DNK34_24935</name>
</gene>
<comment type="caution">
    <text evidence="3">The sequence shown here is derived from an EMBL/GenBank/DDBJ whole genome shotgun (WGS) entry which is preliminary data.</text>
</comment>
<organism evidence="3 4">
    <name type="scientific">Phytopseudomonas dryadis</name>
    <dbReference type="NCBI Taxonomy" id="2487520"/>
    <lineage>
        <taxon>Bacteria</taxon>
        <taxon>Pseudomonadati</taxon>
        <taxon>Pseudomonadota</taxon>
        <taxon>Gammaproteobacteria</taxon>
        <taxon>Pseudomonadales</taxon>
        <taxon>Pseudomonadaceae</taxon>
        <taxon>Phytopseudomonas</taxon>
    </lineage>
</organism>
<protein>
    <recommendedName>
        <fullName evidence="2">Toxin YqcG C-terminal domain-containing protein</fullName>
    </recommendedName>
</protein>
<reference evidence="3 4" key="1">
    <citation type="submission" date="2018-06" db="EMBL/GenBank/DDBJ databases">
        <title>Three novel Pseudomonas species isolated from symptomatic oak.</title>
        <authorList>
            <person name="Bueno-Gonzalez V."/>
            <person name="Brady C."/>
        </authorList>
    </citation>
    <scope>NUCLEOTIDE SEQUENCE [LARGE SCALE GENOMIC DNA]</scope>
    <source>
        <strain evidence="3 4">P26B</strain>
    </source>
</reference>
<evidence type="ECO:0000313" key="3">
    <source>
        <dbReference type="EMBL" id="TBU99003.1"/>
    </source>
</evidence>
<dbReference type="NCBIfam" id="TIGR03696">
    <property type="entry name" value="Rhs_assc_core"/>
    <property type="match status" value="1"/>
</dbReference>
<feature type="compositionally biased region" description="Basic and acidic residues" evidence="1">
    <location>
        <begin position="164"/>
        <end position="183"/>
    </location>
</feature>